<evidence type="ECO:0008006" key="9">
    <source>
        <dbReference type="Google" id="ProtNLM"/>
    </source>
</evidence>
<feature type="transmembrane region" description="Helical" evidence="6">
    <location>
        <begin position="216"/>
        <end position="238"/>
    </location>
</feature>
<evidence type="ECO:0000256" key="4">
    <source>
        <dbReference type="ARBA" id="ARBA00022989"/>
    </source>
</evidence>
<feature type="transmembrane region" description="Helical" evidence="6">
    <location>
        <begin position="367"/>
        <end position="386"/>
    </location>
</feature>
<feature type="transmembrane region" description="Helical" evidence="6">
    <location>
        <begin position="123"/>
        <end position="142"/>
    </location>
</feature>
<dbReference type="EMBL" id="PKFO01000008">
    <property type="protein sequence ID" value="PVH22635.1"/>
    <property type="molecule type" value="Genomic_DNA"/>
</dbReference>
<dbReference type="SUPFAM" id="SSF103473">
    <property type="entry name" value="MFS general substrate transporter"/>
    <property type="match status" value="1"/>
</dbReference>
<evidence type="ECO:0000256" key="2">
    <source>
        <dbReference type="ARBA" id="ARBA00022448"/>
    </source>
</evidence>
<feature type="transmembrane region" description="Helical" evidence="6">
    <location>
        <begin position="459"/>
        <end position="483"/>
    </location>
</feature>
<feature type="transmembrane region" description="Helical" evidence="6">
    <location>
        <begin position="185"/>
        <end position="204"/>
    </location>
</feature>
<keyword evidence="5 6" id="KW-0472">Membrane</keyword>
<organism evidence="7 8">
    <name type="scientific">Candidozyma haemuli</name>
    <dbReference type="NCBI Taxonomy" id="45357"/>
    <lineage>
        <taxon>Eukaryota</taxon>
        <taxon>Fungi</taxon>
        <taxon>Dikarya</taxon>
        <taxon>Ascomycota</taxon>
        <taxon>Saccharomycotina</taxon>
        <taxon>Pichiomycetes</taxon>
        <taxon>Metschnikowiaceae</taxon>
        <taxon>Candidozyma</taxon>
    </lineage>
</organism>
<dbReference type="GeneID" id="37010539"/>
<evidence type="ECO:0000256" key="5">
    <source>
        <dbReference type="ARBA" id="ARBA00023136"/>
    </source>
</evidence>
<dbReference type="VEuPathDB" id="FungiDB:CXQ85_005209"/>
<dbReference type="InterPro" id="IPR036259">
    <property type="entry name" value="MFS_trans_sf"/>
</dbReference>
<gene>
    <name evidence="7" type="ORF">CXQ85_005209</name>
</gene>
<reference evidence="7 8" key="1">
    <citation type="submission" date="2017-12" db="EMBL/GenBank/DDBJ databases">
        <title>Genome Sequence of a Multidrug-Resistant Candida haemulonii Isolate from a Patient with Chronic Leg Ulcers in Israel.</title>
        <authorList>
            <person name="Chow N.A."/>
            <person name="Gade L."/>
            <person name="Batra D."/>
            <person name="Rowe L.A."/>
            <person name="Ben-Ami R."/>
            <person name="Loparev V.N."/>
            <person name="Litvintseva A.P."/>
        </authorList>
    </citation>
    <scope>NUCLEOTIDE SEQUENCE [LARGE SCALE GENOMIC DNA]</scope>
    <source>
        <strain evidence="7 8">B11899</strain>
    </source>
</reference>
<feature type="transmembrane region" description="Helical" evidence="6">
    <location>
        <begin position="154"/>
        <end position="173"/>
    </location>
</feature>
<accession>A0A2V1AXR8</accession>
<keyword evidence="3 6" id="KW-0812">Transmembrane</keyword>
<comment type="subcellular location">
    <subcellularLocation>
        <location evidence="1">Membrane</location>
        <topology evidence="1">Multi-pass membrane protein</topology>
    </subcellularLocation>
</comment>
<dbReference type="RefSeq" id="XP_025343575.1">
    <property type="nucleotide sequence ID" value="XM_025488808.1"/>
</dbReference>
<evidence type="ECO:0000256" key="3">
    <source>
        <dbReference type="ARBA" id="ARBA00022692"/>
    </source>
</evidence>
<evidence type="ECO:0000256" key="1">
    <source>
        <dbReference type="ARBA" id="ARBA00004141"/>
    </source>
</evidence>
<dbReference type="Gene3D" id="1.20.1250.20">
    <property type="entry name" value="MFS general substrate transporter like domains"/>
    <property type="match status" value="1"/>
</dbReference>
<comment type="caution">
    <text evidence="7">The sequence shown here is derived from an EMBL/GenBank/DDBJ whole genome shotgun (WGS) entry which is preliminary data.</text>
</comment>
<keyword evidence="4 6" id="KW-1133">Transmembrane helix</keyword>
<dbReference type="OrthoDB" id="2962993at2759"/>
<dbReference type="AlphaFoldDB" id="A0A2V1AXR8"/>
<keyword evidence="2" id="KW-0813">Transport</keyword>
<protein>
    <recommendedName>
        <fullName evidence="9">Major facilitator superfamily (MFS) profile domain-containing protein</fullName>
    </recommendedName>
</protein>
<feature type="transmembrane region" description="Helical" evidence="6">
    <location>
        <begin position="427"/>
        <end position="447"/>
    </location>
</feature>
<feature type="transmembrane region" description="Helical" evidence="6">
    <location>
        <begin position="90"/>
        <end position="111"/>
    </location>
</feature>
<dbReference type="STRING" id="45357.A0A2V1AXR8"/>
<feature type="transmembrane region" description="Helical" evidence="6">
    <location>
        <begin position="392"/>
        <end position="415"/>
    </location>
</feature>
<evidence type="ECO:0000313" key="8">
    <source>
        <dbReference type="Proteomes" id="UP000244309"/>
    </source>
</evidence>
<dbReference type="FunFam" id="1.20.1250.20:FF:000013">
    <property type="entry name" value="MFS general substrate transporter"/>
    <property type="match status" value="1"/>
</dbReference>
<dbReference type="Pfam" id="PF07690">
    <property type="entry name" value="MFS_1"/>
    <property type="match status" value="1"/>
</dbReference>
<sequence>MSKDASAVVVEVASNEWNDTEKKNYISTESVNSQEPETEDFSDIDEKKLRRKLDWRLLPLFTVLYLLSFLDRGNIGNAKIEGLAEDLNLVGNQFNMCLLIFFMFYATLEVPSNMILHRTKPQIYIPTTMVIWSIVMTLMGTVQNYHQLLATRALLGIFEAPLFPGISYLLSMYYSKSEILVRQAIFFSAASSAGAFSGLLAAAISQMDGVGGYEGWRWIFILEGLLTFVVGVYAFTCFPSYPKDCKFLTEKERRFIIHKVKYSSNSDTKRITGGDVPVKTLAEDDSRSKSYFWAVFKDWQVYCQLLILYGSNVPLNAISLFGPTIIYSLGYTATQSQLMGVPPFVFASIWCVTQAQISNKSGIRAPFMAFDLVCIAIGFAVCLGSDPVNSPLSVYGGIYPISIGTAAFPLVVIWLSNNLAGSYKRAIGMAFQIGLGNFSGVFASNFYRTQDAPYYKLGHGLGIGFAGMGILVTGAVAASYVFINKKRSREIAEGKYDDVPPEELMAMGDKITIMCCSSKAKTAAPVRNETAAKTEKPTKNCCGASCKCGSSCQCASCNTTKL</sequence>
<dbReference type="PANTHER" id="PTHR43791:SF18">
    <property type="entry name" value="NICOTINIC ACID TRANSPORTER TNA1, PUTATIVE (AFU_ORTHOLOGUE AFUA_3G03820)-RELATED"/>
    <property type="match status" value="1"/>
</dbReference>
<proteinExistence type="predicted"/>
<dbReference type="Proteomes" id="UP000244309">
    <property type="component" value="Unassembled WGS sequence"/>
</dbReference>
<evidence type="ECO:0000313" key="7">
    <source>
        <dbReference type="EMBL" id="PVH22635.1"/>
    </source>
</evidence>
<dbReference type="PANTHER" id="PTHR43791">
    <property type="entry name" value="PERMEASE-RELATED"/>
    <property type="match status" value="1"/>
</dbReference>
<keyword evidence="8" id="KW-1185">Reference proteome</keyword>
<feature type="transmembrane region" description="Helical" evidence="6">
    <location>
        <begin position="53"/>
        <end position="70"/>
    </location>
</feature>
<dbReference type="GO" id="GO:0016020">
    <property type="term" value="C:membrane"/>
    <property type="evidence" value="ECO:0007669"/>
    <property type="project" value="UniProtKB-SubCell"/>
</dbReference>
<dbReference type="FunFam" id="1.20.1250.20:FF:000034">
    <property type="entry name" value="MFS general substrate transporter"/>
    <property type="match status" value="1"/>
</dbReference>
<evidence type="ECO:0000256" key="6">
    <source>
        <dbReference type="SAM" id="Phobius"/>
    </source>
</evidence>
<name>A0A2V1AXR8_9ASCO</name>
<dbReference type="InterPro" id="IPR011701">
    <property type="entry name" value="MFS"/>
</dbReference>
<dbReference type="GO" id="GO:0022857">
    <property type="term" value="F:transmembrane transporter activity"/>
    <property type="evidence" value="ECO:0007669"/>
    <property type="project" value="InterPro"/>
</dbReference>